<sequence length="131" mass="15827">MAPEVDADKNFESIPRHQVRGRKRQFDYENWDEAIIDVQEKYKVEFCYHLVDPAIISLEQRFFQQQRHNSYFCFFYHIYELKDVSSYVTLANCKDLETILTDGESSEINSLELYDEITVVRVLYWIKIYHP</sequence>
<protein>
    <submittedName>
        <fullName evidence="1">Uncharacterized protein</fullName>
    </submittedName>
</protein>
<gene>
    <name evidence="1" type="ORF">AVEN_7598_1</name>
</gene>
<name>A0A4Y2VXV0_ARAVE</name>
<evidence type="ECO:0000313" key="1">
    <source>
        <dbReference type="EMBL" id="GBO29126.1"/>
    </source>
</evidence>
<accession>A0A4Y2VXV0</accession>
<reference evidence="1 2" key="1">
    <citation type="journal article" date="2019" name="Sci. Rep.">
        <title>Orb-weaving spider Araneus ventricosus genome elucidates the spidroin gene catalogue.</title>
        <authorList>
            <person name="Kono N."/>
            <person name="Nakamura H."/>
            <person name="Ohtoshi R."/>
            <person name="Moran D.A.P."/>
            <person name="Shinohara A."/>
            <person name="Yoshida Y."/>
            <person name="Fujiwara M."/>
            <person name="Mori M."/>
            <person name="Tomita M."/>
            <person name="Arakawa K."/>
        </authorList>
    </citation>
    <scope>NUCLEOTIDE SEQUENCE [LARGE SCALE GENOMIC DNA]</scope>
</reference>
<organism evidence="1 2">
    <name type="scientific">Araneus ventricosus</name>
    <name type="common">Orbweaver spider</name>
    <name type="synonym">Epeira ventricosa</name>
    <dbReference type="NCBI Taxonomy" id="182803"/>
    <lineage>
        <taxon>Eukaryota</taxon>
        <taxon>Metazoa</taxon>
        <taxon>Ecdysozoa</taxon>
        <taxon>Arthropoda</taxon>
        <taxon>Chelicerata</taxon>
        <taxon>Arachnida</taxon>
        <taxon>Araneae</taxon>
        <taxon>Araneomorphae</taxon>
        <taxon>Entelegynae</taxon>
        <taxon>Araneoidea</taxon>
        <taxon>Araneidae</taxon>
        <taxon>Araneus</taxon>
    </lineage>
</organism>
<evidence type="ECO:0000313" key="2">
    <source>
        <dbReference type="Proteomes" id="UP000499080"/>
    </source>
</evidence>
<keyword evidence="2" id="KW-1185">Reference proteome</keyword>
<dbReference type="AlphaFoldDB" id="A0A4Y2VXV0"/>
<dbReference type="EMBL" id="BGPR01052277">
    <property type="protein sequence ID" value="GBO29126.1"/>
    <property type="molecule type" value="Genomic_DNA"/>
</dbReference>
<dbReference type="Proteomes" id="UP000499080">
    <property type="component" value="Unassembled WGS sequence"/>
</dbReference>
<dbReference type="OrthoDB" id="6694091at2759"/>
<comment type="caution">
    <text evidence="1">The sequence shown here is derived from an EMBL/GenBank/DDBJ whole genome shotgun (WGS) entry which is preliminary data.</text>
</comment>
<proteinExistence type="predicted"/>